<reference evidence="1 2" key="1">
    <citation type="submission" date="2018-10" db="EMBL/GenBank/DDBJ databases">
        <title>Comparative analysis of microorganisms from saline springs in Andes Mountain Range, Colombia.</title>
        <authorList>
            <person name="Rubin E."/>
        </authorList>
    </citation>
    <scope>NUCLEOTIDE SEQUENCE [LARGE SCALE GENOMIC DNA]</scope>
    <source>
        <strain evidence="1 2">USBA 36</strain>
    </source>
</reference>
<dbReference type="OrthoDB" id="8480505at2"/>
<dbReference type="Proteomes" id="UP000277424">
    <property type="component" value="Unassembled WGS sequence"/>
</dbReference>
<gene>
    <name evidence="1" type="ORF">BCL74_2148</name>
</gene>
<organism evidence="1 2">
    <name type="scientific">Oceanibaculum indicum</name>
    <dbReference type="NCBI Taxonomy" id="526216"/>
    <lineage>
        <taxon>Bacteria</taxon>
        <taxon>Pseudomonadati</taxon>
        <taxon>Pseudomonadota</taxon>
        <taxon>Alphaproteobacteria</taxon>
        <taxon>Rhodospirillales</taxon>
        <taxon>Oceanibaculaceae</taxon>
        <taxon>Oceanibaculum</taxon>
    </lineage>
</organism>
<evidence type="ECO:0000313" key="1">
    <source>
        <dbReference type="EMBL" id="RKQ70207.1"/>
    </source>
</evidence>
<protein>
    <recommendedName>
        <fullName evidence="3">Tail assembly chaperone</fullName>
    </recommendedName>
</protein>
<accession>A0A420WGV5</accession>
<comment type="caution">
    <text evidence="1">The sequence shown here is derived from an EMBL/GenBank/DDBJ whole genome shotgun (WGS) entry which is preliminary data.</text>
</comment>
<evidence type="ECO:0008006" key="3">
    <source>
        <dbReference type="Google" id="ProtNLM"/>
    </source>
</evidence>
<evidence type="ECO:0000313" key="2">
    <source>
        <dbReference type="Proteomes" id="UP000277424"/>
    </source>
</evidence>
<dbReference type="AlphaFoldDB" id="A0A420WGV5"/>
<dbReference type="EMBL" id="RBIG01000002">
    <property type="protein sequence ID" value="RKQ70207.1"/>
    <property type="molecule type" value="Genomic_DNA"/>
</dbReference>
<name>A0A420WGV5_9PROT</name>
<sequence>MQSIYDLFATDPKAEAGEGLVLDYGAFGRITIRRAGGANKAFARALEAKLRPYRRQMQAGTLDEAVAERLLAEVYAETVLLGWDGIRGRDGQDIAFTPSAAAKLLTDLPELFRDIQEQAQKAANFRAAELAETAKN</sequence>
<dbReference type="RefSeq" id="WP_121219860.1">
    <property type="nucleotide sequence ID" value="NZ_RBIG01000002.1"/>
</dbReference>
<proteinExistence type="predicted"/>